<dbReference type="Gramene" id="EFJ22939">
    <property type="protein sequence ID" value="EFJ22939"/>
    <property type="gene ID" value="SELMODRAFT_415948"/>
</dbReference>
<organism evidence="2">
    <name type="scientific">Selaginella moellendorffii</name>
    <name type="common">Spikemoss</name>
    <dbReference type="NCBI Taxonomy" id="88036"/>
    <lineage>
        <taxon>Eukaryota</taxon>
        <taxon>Viridiplantae</taxon>
        <taxon>Streptophyta</taxon>
        <taxon>Embryophyta</taxon>
        <taxon>Tracheophyta</taxon>
        <taxon>Lycopodiopsida</taxon>
        <taxon>Selaginellales</taxon>
        <taxon>Selaginellaceae</taxon>
        <taxon>Selaginella</taxon>
    </lineage>
</organism>
<accession>D8RXL9</accession>
<keyword evidence="2" id="KW-1185">Reference proteome</keyword>
<proteinExistence type="predicted"/>
<reference evidence="1 2" key="1">
    <citation type="journal article" date="2011" name="Science">
        <title>The Selaginella genome identifies genetic changes associated with the evolution of vascular plants.</title>
        <authorList>
            <person name="Banks J.A."/>
            <person name="Nishiyama T."/>
            <person name="Hasebe M."/>
            <person name="Bowman J.L."/>
            <person name="Gribskov M."/>
            <person name="dePamphilis C."/>
            <person name="Albert V.A."/>
            <person name="Aono N."/>
            <person name="Aoyama T."/>
            <person name="Ambrose B.A."/>
            <person name="Ashton N.W."/>
            <person name="Axtell M.J."/>
            <person name="Barker E."/>
            <person name="Barker M.S."/>
            <person name="Bennetzen J.L."/>
            <person name="Bonawitz N.D."/>
            <person name="Chapple C."/>
            <person name="Cheng C."/>
            <person name="Correa L.G."/>
            <person name="Dacre M."/>
            <person name="DeBarry J."/>
            <person name="Dreyer I."/>
            <person name="Elias M."/>
            <person name="Engstrom E.M."/>
            <person name="Estelle M."/>
            <person name="Feng L."/>
            <person name="Finet C."/>
            <person name="Floyd S.K."/>
            <person name="Frommer W.B."/>
            <person name="Fujita T."/>
            <person name="Gramzow L."/>
            <person name="Gutensohn M."/>
            <person name="Harholt J."/>
            <person name="Hattori M."/>
            <person name="Heyl A."/>
            <person name="Hirai T."/>
            <person name="Hiwatashi Y."/>
            <person name="Ishikawa M."/>
            <person name="Iwata M."/>
            <person name="Karol K.G."/>
            <person name="Koehler B."/>
            <person name="Kolukisaoglu U."/>
            <person name="Kubo M."/>
            <person name="Kurata T."/>
            <person name="Lalonde S."/>
            <person name="Li K."/>
            <person name="Li Y."/>
            <person name="Litt A."/>
            <person name="Lyons E."/>
            <person name="Manning G."/>
            <person name="Maruyama T."/>
            <person name="Michael T.P."/>
            <person name="Mikami K."/>
            <person name="Miyazaki S."/>
            <person name="Morinaga S."/>
            <person name="Murata T."/>
            <person name="Mueller-Roeber B."/>
            <person name="Nelson D.R."/>
            <person name="Obara M."/>
            <person name="Oguri Y."/>
            <person name="Olmstead R.G."/>
            <person name="Onodera N."/>
            <person name="Petersen B.L."/>
            <person name="Pils B."/>
            <person name="Prigge M."/>
            <person name="Rensing S.A."/>
            <person name="Riano-Pachon D.M."/>
            <person name="Roberts A.W."/>
            <person name="Sato Y."/>
            <person name="Scheller H.V."/>
            <person name="Schulz B."/>
            <person name="Schulz C."/>
            <person name="Shakirov E.V."/>
            <person name="Shibagaki N."/>
            <person name="Shinohara N."/>
            <person name="Shippen D.E."/>
            <person name="Soerensen I."/>
            <person name="Sotooka R."/>
            <person name="Sugimoto N."/>
            <person name="Sugita M."/>
            <person name="Sumikawa N."/>
            <person name="Tanurdzic M."/>
            <person name="Theissen G."/>
            <person name="Ulvskov P."/>
            <person name="Wakazuki S."/>
            <person name="Weng J.K."/>
            <person name="Willats W.W."/>
            <person name="Wipf D."/>
            <person name="Wolf P.G."/>
            <person name="Yang L."/>
            <person name="Zimmer A.D."/>
            <person name="Zhu Q."/>
            <person name="Mitros T."/>
            <person name="Hellsten U."/>
            <person name="Loque D."/>
            <person name="Otillar R."/>
            <person name="Salamov A."/>
            <person name="Schmutz J."/>
            <person name="Shapiro H."/>
            <person name="Lindquist E."/>
            <person name="Lucas S."/>
            <person name="Rokhsar D."/>
            <person name="Grigoriev I.V."/>
        </authorList>
    </citation>
    <scope>NUCLEOTIDE SEQUENCE [LARGE SCALE GENOMIC DNA]</scope>
</reference>
<protein>
    <submittedName>
        <fullName evidence="1">Uncharacterized protein</fullName>
    </submittedName>
</protein>
<sequence>MWMRFGLEALEKLRADRDTMERLYLYVDHLLAYSGMGAKEQQRVDEGLDAYFTRPQQEFLLSFPAGNGASMHEQLARTIEEAMDEGELVPGVDLSQERLIDVFYKAKRAWRS</sequence>
<dbReference type="InParanoid" id="D8RXL9"/>
<dbReference type="KEGG" id="smo:SELMODRAFT_415948"/>
<dbReference type="Proteomes" id="UP000001514">
    <property type="component" value="Unassembled WGS sequence"/>
</dbReference>
<name>D8RXL9_SELML</name>
<dbReference type="EMBL" id="GL377594">
    <property type="protein sequence ID" value="EFJ22939.1"/>
    <property type="molecule type" value="Genomic_DNA"/>
</dbReference>
<dbReference type="AlphaFoldDB" id="D8RXL9"/>
<evidence type="ECO:0000313" key="2">
    <source>
        <dbReference type="Proteomes" id="UP000001514"/>
    </source>
</evidence>
<gene>
    <name evidence="1" type="ORF">SELMODRAFT_415948</name>
</gene>
<evidence type="ECO:0000313" key="1">
    <source>
        <dbReference type="EMBL" id="EFJ22939.1"/>
    </source>
</evidence>
<dbReference type="HOGENOM" id="CLU_2150238_0_0_1"/>